<evidence type="ECO:0000256" key="1">
    <source>
        <dbReference type="SAM" id="MobiDB-lite"/>
    </source>
</evidence>
<dbReference type="EMBL" id="JBAHYK010001367">
    <property type="protein sequence ID" value="KAL0568310.1"/>
    <property type="molecule type" value="Genomic_DNA"/>
</dbReference>
<proteinExistence type="predicted"/>
<dbReference type="Pfam" id="PF24764">
    <property type="entry name" value="rva_4"/>
    <property type="match status" value="1"/>
</dbReference>
<reference evidence="3 4" key="1">
    <citation type="submission" date="2024-02" db="EMBL/GenBank/DDBJ databases">
        <title>A draft genome for the cacao thread blight pathogen Marasmius crinis-equi.</title>
        <authorList>
            <person name="Cohen S.P."/>
            <person name="Baruah I.K."/>
            <person name="Amoako-Attah I."/>
            <person name="Bukari Y."/>
            <person name="Meinhardt L.W."/>
            <person name="Bailey B.A."/>
        </authorList>
    </citation>
    <scope>NUCLEOTIDE SEQUENCE [LARGE SCALE GENOMIC DNA]</scope>
    <source>
        <strain evidence="3 4">GH-76</strain>
    </source>
</reference>
<feature type="domain" description="Integrase core" evidence="2">
    <location>
        <begin position="235"/>
        <end position="423"/>
    </location>
</feature>
<dbReference type="InterPro" id="IPR058913">
    <property type="entry name" value="Integrase_dom_put"/>
</dbReference>
<evidence type="ECO:0000313" key="3">
    <source>
        <dbReference type="EMBL" id="KAL0568310.1"/>
    </source>
</evidence>
<organism evidence="3 4">
    <name type="scientific">Marasmius crinis-equi</name>
    <dbReference type="NCBI Taxonomy" id="585013"/>
    <lineage>
        <taxon>Eukaryota</taxon>
        <taxon>Fungi</taxon>
        <taxon>Dikarya</taxon>
        <taxon>Basidiomycota</taxon>
        <taxon>Agaricomycotina</taxon>
        <taxon>Agaricomycetes</taxon>
        <taxon>Agaricomycetidae</taxon>
        <taxon>Agaricales</taxon>
        <taxon>Marasmiineae</taxon>
        <taxon>Marasmiaceae</taxon>
        <taxon>Marasmius</taxon>
    </lineage>
</organism>
<evidence type="ECO:0000259" key="2">
    <source>
        <dbReference type="Pfam" id="PF24764"/>
    </source>
</evidence>
<dbReference type="Proteomes" id="UP001465976">
    <property type="component" value="Unassembled WGS sequence"/>
</dbReference>
<protein>
    <recommendedName>
        <fullName evidence="2">Integrase core domain-containing protein</fullName>
    </recommendedName>
</protein>
<sequence length="603" mass="69362">MSFPELPPFPVSSSYPAVQSWSSNIYSAYSRLKSTYDSAARILSQEEADPLRLQVHIGSLTDVIPVIEALDEYKEEEHLSEAWLVQVLELILDTIDELVSAKDVSGEREESRVHYPQPVKSVRTGRRGRPRLDIDADFMRESMEPRLSLKVGDVAKSVGIDYQFSTISDKELDDITRQYRSDKIGSGLRYLIGHVRSVYNLRVQRHRVYDSMKRVDGLRIVLHANNRLGVSRKPYEVQRPHGLWHLDGHCKLINYGIVIHGIVDGYTHTIKIVGIDAANNNRDTTVLDLELRAEADYGRPSRIRGDRGKENKGVALWIIARNGLNRGSFIWESSTHNTRIERLWVEVGTQFARRWKVFFLRLERLHHLDRSKKAHLWLLHQLFLDGIRDDCQSFRNEWNSHPISRHGHDKSPLQLLFLGQLKEGVYKHDDECADMTPQEIQDSYGIEGTPRVAPDNFVGAGYDGDEEPDGLEDKDEEPDASDEEWEGDEWEDVQTELDDKFIRSARAPKVRNPFEGNLELEKLFWVTLKDVSDEGHFPAGYGIRREEWVEGEYPSFERLHTGKKRGGKELVIELPENVWFPRAVLWTQALSVCIEIEHLASAQ</sequence>
<gene>
    <name evidence="3" type="ORF">V5O48_013678</name>
</gene>
<dbReference type="PANTHER" id="PTHR46791:SF5">
    <property type="entry name" value="CLR5 DOMAIN-CONTAINING PROTEIN-RELATED"/>
    <property type="match status" value="1"/>
</dbReference>
<feature type="region of interest" description="Disordered" evidence="1">
    <location>
        <begin position="458"/>
        <end position="491"/>
    </location>
</feature>
<accession>A0ABR3EZS7</accession>
<keyword evidence="4" id="KW-1185">Reference proteome</keyword>
<comment type="caution">
    <text evidence="3">The sequence shown here is derived from an EMBL/GenBank/DDBJ whole genome shotgun (WGS) entry which is preliminary data.</text>
</comment>
<feature type="compositionally biased region" description="Acidic residues" evidence="1">
    <location>
        <begin position="463"/>
        <end position="491"/>
    </location>
</feature>
<dbReference type="PANTHER" id="PTHR46791">
    <property type="entry name" value="EXPRESSED PROTEIN"/>
    <property type="match status" value="1"/>
</dbReference>
<evidence type="ECO:0000313" key="4">
    <source>
        <dbReference type="Proteomes" id="UP001465976"/>
    </source>
</evidence>
<name>A0ABR3EZS7_9AGAR</name>